<evidence type="ECO:0000256" key="6">
    <source>
        <dbReference type="ARBA" id="ARBA00022839"/>
    </source>
</evidence>
<dbReference type="GO" id="GO:0005739">
    <property type="term" value="C:mitochondrion"/>
    <property type="evidence" value="ECO:0007669"/>
    <property type="project" value="TreeGrafter"/>
</dbReference>
<keyword evidence="6" id="KW-0269">Exonuclease</keyword>
<dbReference type="OrthoDB" id="354769at2759"/>
<dbReference type="InterPro" id="IPR000467">
    <property type="entry name" value="G_patch_dom"/>
</dbReference>
<dbReference type="VEuPathDB" id="FungiDB:CCM_07567"/>
<evidence type="ECO:0000256" key="1">
    <source>
        <dbReference type="ARBA" id="ARBA00001966"/>
    </source>
</evidence>
<gene>
    <name evidence="9" type="ORF">A9K55_000254</name>
</gene>
<dbReference type="InterPro" id="IPR019190">
    <property type="entry name" value="EXOV"/>
</dbReference>
<protein>
    <submittedName>
        <fullName evidence="9">Defects in morphology 1</fullName>
    </submittedName>
</protein>
<feature type="region of interest" description="Disordered" evidence="7">
    <location>
        <begin position="660"/>
        <end position="690"/>
    </location>
</feature>
<evidence type="ECO:0000256" key="2">
    <source>
        <dbReference type="ARBA" id="ARBA00009797"/>
    </source>
</evidence>
<evidence type="ECO:0000256" key="7">
    <source>
        <dbReference type="SAM" id="MobiDB-lite"/>
    </source>
</evidence>
<dbReference type="AlphaFoldDB" id="A0A2H4SW64"/>
<evidence type="ECO:0000256" key="4">
    <source>
        <dbReference type="ARBA" id="ARBA00022485"/>
    </source>
</evidence>
<dbReference type="GO" id="GO:0003676">
    <property type="term" value="F:nucleic acid binding"/>
    <property type="evidence" value="ECO:0007669"/>
    <property type="project" value="InterPro"/>
</dbReference>
<feature type="domain" description="G-patch" evidence="8">
    <location>
        <begin position="608"/>
        <end position="657"/>
    </location>
</feature>
<evidence type="ECO:0000256" key="5">
    <source>
        <dbReference type="ARBA" id="ARBA00022722"/>
    </source>
</evidence>
<evidence type="ECO:0000313" key="10">
    <source>
        <dbReference type="Proteomes" id="UP000323067"/>
    </source>
</evidence>
<comment type="cofactor">
    <cofactor evidence="1">
        <name>[4Fe-4S] cluster</name>
        <dbReference type="ChEBI" id="CHEBI:49883"/>
    </cofactor>
</comment>
<dbReference type="PROSITE" id="PS50174">
    <property type="entry name" value="G_PATCH"/>
    <property type="match status" value="1"/>
</dbReference>
<name>A0A2H4SW64_CORMI</name>
<sequence length="718" mass="78564">MMAAEDGEFQFDFSADEEQLLIQLCADAETKDPVAGAIDALPARSDFGPDALTDNGFSSTGVDKSAAADDTPAALLLAADGQTSSPTSKRALEELDKPATSPATAPVSEDFEDEFADHRSPLQKFRSFPRRPLTVSDLTAGAWCELQYWYTLSRLPGGRRTRTAAMRQGSRLHQTLEDEVHVTVEVEVLSREDGFGLRLWNFVQGLRTLRATGLTRELEVWGVLDGGHLVNGVIDSLSHENPDPAFELALSQEAEGTRPKLTDYFASTTTKTPTGPKVYLADVKTRGSLAKVSNALLRPAKIQLLLYHRFLSDLAAARLDFYKVFRRYGLDPDEPFSDAFLAQMAGLHDDDMFSATSSEDAEENVDTALLPYRSLRELLPLVAREVGLAFPNGAASVGGLLRVQYVYRGDGREIGHHDFAASPCVLDEYLGAYMAWWRGERRAAGVAVDEAFKCRTCEFAEGCTWRETMDAKRADGLLAMQRSQHSEESEEDEKDDIPLHHKRPFGAGLKRKRVEFVRAQDPDDYISTLPSTRPTSSVVGDLYASIVLGTAKPDSEAEADGAASTTQQPAPTCPVCSLAITTTRAAHEASLAHQVSVAHSHPPSALDRSRMGLRALAAHGWDPDARVGLGRVGGEGTRYPIQARPKDDVLGVGAALPEKTPAQARADEEAREARRQLTAGERKARAAREQARAAHWQAEVYGRQDLDRYLKGDGKEWE</sequence>
<organism evidence="9 10">
    <name type="scientific">Cordyceps militaris</name>
    <name type="common">Caterpillar fungus</name>
    <name type="synonym">Clavaria militaris</name>
    <dbReference type="NCBI Taxonomy" id="73501"/>
    <lineage>
        <taxon>Eukaryota</taxon>
        <taxon>Fungi</taxon>
        <taxon>Dikarya</taxon>
        <taxon>Ascomycota</taxon>
        <taxon>Pezizomycotina</taxon>
        <taxon>Sordariomycetes</taxon>
        <taxon>Hypocreomycetidae</taxon>
        <taxon>Hypocreales</taxon>
        <taxon>Cordycipitaceae</taxon>
        <taxon>Cordyceps</taxon>
    </lineage>
</organism>
<reference evidence="9 10" key="1">
    <citation type="journal article" date="2017" name="BMC Genomics">
        <title>Chromosome level assembly and secondary metabolite potential of the parasitic fungus Cordyceps militaris.</title>
        <authorList>
            <person name="Kramer G.J."/>
            <person name="Nodwell J.R."/>
        </authorList>
    </citation>
    <scope>NUCLEOTIDE SEQUENCE [LARGE SCALE GENOMIC DNA]</scope>
    <source>
        <strain evidence="9 10">ATCC 34164</strain>
    </source>
</reference>
<feature type="region of interest" description="Disordered" evidence="7">
    <location>
        <begin position="480"/>
        <end position="503"/>
    </location>
</feature>
<keyword evidence="4" id="KW-0479">Metal-binding</keyword>
<keyword evidence="4" id="KW-0004">4Fe-4S</keyword>
<dbReference type="Pfam" id="PF09810">
    <property type="entry name" value="Exo5"/>
    <property type="match status" value="1"/>
</dbReference>
<dbReference type="PANTHER" id="PTHR14464:SF4">
    <property type="entry name" value="EXONUCLEASE V"/>
    <property type="match status" value="1"/>
</dbReference>
<proteinExistence type="inferred from homology"/>
<accession>A0A2H4SW64</accession>
<evidence type="ECO:0000256" key="3">
    <source>
        <dbReference type="ARBA" id="ARBA00011245"/>
    </source>
</evidence>
<dbReference type="GO" id="GO:0005634">
    <property type="term" value="C:nucleus"/>
    <property type="evidence" value="ECO:0007669"/>
    <property type="project" value="TreeGrafter"/>
</dbReference>
<dbReference type="GO" id="GO:0051539">
    <property type="term" value="F:4 iron, 4 sulfur cluster binding"/>
    <property type="evidence" value="ECO:0007669"/>
    <property type="project" value="UniProtKB-KW"/>
</dbReference>
<evidence type="ECO:0000313" key="9">
    <source>
        <dbReference type="EMBL" id="ATY67353.1"/>
    </source>
</evidence>
<comment type="subunit">
    <text evidence="3">Monomer.</text>
</comment>
<dbReference type="Proteomes" id="UP000323067">
    <property type="component" value="Chromosome i"/>
</dbReference>
<keyword evidence="5" id="KW-0540">Nuclease</keyword>
<dbReference type="EMBL" id="CP023328">
    <property type="protein sequence ID" value="ATY67353.1"/>
    <property type="molecule type" value="Genomic_DNA"/>
</dbReference>
<keyword evidence="6" id="KW-0378">Hydrolase</keyword>
<comment type="similarity">
    <text evidence="2">Belongs to the EXO5 family.</text>
</comment>
<dbReference type="VEuPathDB" id="FungiDB:CCM_07568"/>
<evidence type="ECO:0000259" key="8">
    <source>
        <dbReference type="PROSITE" id="PS50174"/>
    </source>
</evidence>
<keyword evidence="4" id="KW-0411">Iron-sulfur</keyword>
<dbReference type="GO" id="GO:0045145">
    <property type="term" value="F:single-stranded DNA 5'-3' DNA exonuclease activity"/>
    <property type="evidence" value="ECO:0007669"/>
    <property type="project" value="InterPro"/>
</dbReference>
<dbReference type="GO" id="GO:0036297">
    <property type="term" value="P:interstrand cross-link repair"/>
    <property type="evidence" value="ECO:0007669"/>
    <property type="project" value="TreeGrafter"/>
</dbReference>
<dbReference type="PANTHER" id="PTHR14464">
    <property type="entry name" value="EXONUCLEASE V"/>
    <property type="match status" value="1"/>
</dbReference>
<keyword evidence="4" id="KW-0408">Iron</keyword>
<feature type="compositionally biased region" description="Basic and acidic residues" evidence="7">
    <location>
        <begin position="665"/>
        <end position="690"/>
    </location>
</feature>
<dbReference type="VEuPathDB" id="FungiDB:A9K55_000254"/>